<feature type="region of interest" description="Disordered" evidence="2">
    <location>
        <begin position="58"/>
        <end position="90"/>
    </location>
</feature>
<dbReference type="EMBL" id="JAYRBN010000116">
    <property type="protein sequence ID" value="KAL2721245.1"/>
    <property type="molecule type" value="Genomic_DNA"/>
</dbReference>
<reference evidence="3 4" key="1">
    <citation type="journal article" date="2024" name="Ann. Entomol. Soc. Am.">
        <title>Genomic analyses of the southern and eastern yellowjacket wasps (Hymenoptera: Vespidae) reveal evolutionary signatures of social life.</title>
        <authorList>
            <person name="Catto M.A."/>
            <person name="Caine P.B."/>
            <person name="Orr S.E."/>
            <person name="Hunt B.G."/>
            <person name="Goodisman M.A.D."/>
        </authorList>
    </citation>
    <scope>NUCLEOTIDE SEQUENCE [LARGE SCALE GENOMIC DNA]</scope>
    <source>
        <strain evidence="3">232</strain>
        <tissue evidence="3">Head and thorax</tissue>
    </source>
</reference>
<protein>
    <recommendedName>
        <fullName evidence="5">Protein sprouty</fullName>
    </recommendedName>
</protein>
<evidence type="ECO:0000256" key="2">
    <source>
        <dbReference type="SAM" id="MobiDB-lite"/>
    </source>
</evidence>
<feature type="region of interest" description="Disordered" evidence="2">
    <location>
        <begin position="225"/>
        <end position="360"/>
    </location>
</feature>
<dbReference type="InterPro" id="IPR051192">
    <property type="entry name" value="Sprouty_domain"/>
</dbReference>
<keyword evidence="4" id="KW-1185">Reference proteome</keyword>
<feature type="compositionally biased region" description="Low complexity" evidence="2">
    <location>
        <begin position="238"/>
        <end position="307"/>
    </location>
</feature>
<feature type="region of interest" description="Disordered" evidence="2">
    <location>
        <begin position="103"/>
        <end position="123"/>
    </location>
</feature>
<dbReference type="Proteomes" id="UP001607303">
    <property type="component" value="Unassembled WGS sequence"/>
</dbReference>
<gene>
    <name evidence="3" type="ORF">V1477_020065</name>
</gene>
<feature type="region of interest" description="Disordered" evidence="2">
    <location>
        <begin position="400"/>
        <end position="421"/>
    </location>
</feature>
<name>A0ABD2AL22_VESMC</name>
<accession>A0ABD2AL22</accession>
<feature type="compositionally biased region" description="Low complexity" evidence="2">
    <location>
        <begin position="58"/>
        <end position="73"/>
    </location>
</feature>
<evidence type="ECO:0008006" key="5">
    <source>
        <dbReference type="Google" id="ProtNLM"/>
    </source>
</evidence>
<dbReference type="PROSITE" id="PS51227">
    <property type="entry name" value="SPR"/>
    <property type="match status" value="1"/>
</dbReference>
<evidence type="ECO:0000313" key="4">
    <source>
        <dbReference type="Proteomes" id="UP001607303"/>
    </source>
</evidence>
<dbReference type="Pfam" id="PF05210">
    <property type="entry name" value="Sprouty"/>
    <property type="match status" value="1"/>
</dbReference>
<feature type="region of interest" description="Disordered" evidence="2">
    <location>
        <begin position="154"/>
        <end position="184"/>
    </location>
</feature>
<sequence>MFARLILGGDEARVARARGSGRGVLPSTILANGTPPSRVPPPRAGWAVRITTTTLQQQQQQQHQQQQQQQQQQCTTPILPGSRRTATPTNGVQRWASGQATLSSSSASLASGGGEESVLPSVLRGGNGVRQQHQQLQLQLQLQLQQQQQQQQQRQNYQHQLEDRRENEEELEATKKEECRPRHQRHQQGDCFELRGRQMSQKNAIPGLSRAAVVNGVVDGEHVRVHDHNRPFPPPRTSPSNTGTTNTGTTTTATTTAAAAAAAAATTTTTTTASPTSTTTTALRIPMTAPLAPLSSLSSSFRSRPTSNVRTPPAQSFESSPPPATLQTAVSPRNLLTPTSMDVPTPPRSPLGEVSLATPRPDGERIINEYVETPFKQQSNVVERRLDGIVLVDTIDGKRSGNDCPKKERARSRGKHATDSGIPSLHRAVVNNTSGSRRRGLVDASNNHPSGIILSGTASTINTAPATVRILREGGDRRAVTKQPVSFTKEPANALGSRTYEPGLSIICEYCGRCRCESCREPPPLPSRWLCNDSCFCSAETVLDYASCLCCVKGLFYHCVDGNGGGGGPGSGATGPSSMDVDNGESCADQPCSCSGNRTLSRWACLSALTLAMPCLLCYWPLKGCVAVCETCYARHASQGCRCEPGVLTGSNTSSRHHAIANDIGYSRDPEKRLLDPVTPEL</sequence>
<evidence type="ECO:0000313" key="3">
    <source>
        <dbReference type="EMBL" id="KAL2721245.1"/>
    </source>
</evidence>
<dbReference type="PANTHER" id="PTHR12365">
    <property type="entry name" value="SPROUTY"/>
    <property type="match status" value="1"/>
</dbReference>
<dbReference type="AlphaFoldDB" id="A0ABD2AL22"/>
<evidence type="ECO:0000256" key="1">
    <source>
        <dbReference type="ARBA" id="ARBA00010964"/>
    </source>
</evidence>
<feature type="compositionally biased region" description="Basic and acidic residues" evidence="2">
    <location>
        <begin position="160"/>
        <end position="181"/>
    </location>
</feature>
<comment type="similarity">
    <text evidence="1">Belongs to the sprouty family.</text>
</comment>
<dbReference type="InterPro" id="IPR007875">
    <property type="entry name" value="Sprouty"/>
</dbReference>
<feature type="compositionally biased region" description="Polar residues" evidence="2">
    <location>
        <begin position="308"/>
        <end position="342"/>
    </location>
</feature>
<feature type="region of interest" description="Disordered" evidence="2">
    <location>
        <begin position="23"/>
        <end position="43"/>
    </location>
</feature>
<comment type="caution">
    <text evidence="3">The sequence shown here is derived from an EMBL/GenBank/DDBJ whole genome shotgun (WGS) entry which is preliminary data.</text>
</comment>
<dbReference type="PANTHER" id="PTHR12365:SF7">
    <property type="entry name" value="PROTEIN SPROUTY"/>
    <property type="match status" value="1"/>
</dbReference>
<organism evidence="3 4">
    <name type="scientific">Vespula maculifrons</name>
    <name type="common">Eastern yellow jacket</name>
    <name type="synonym">Wasp</name>
    <dbReference type="NCBI Taxonomy" id="7453"/>
    <lineage>
        <taxon>Eukaryota</taxon>
        <taxon>Metazoa</taxon>
        <taxon>Ecdysozoa</taxon>
        <taxon>Arthropoda</taxon>
        <taxon>Hexapoda</taxon>
        <taxon>Insecta</taxon>
        <taxon>Pterygota</taxon>
        <taxon>Neoptera</taxon>
        <taxon>Endopterygota</taxon>
        <taxon>Hymenoptera</taxon>
        <taxon>Apocrita</taxon>
        <taxon>Aculeata</taxon>
        <taxon>Vespoidea</taxon>
        <taxon>Vespidae</taxon>
        <taxon>Vespinae</taxon>
        <taxon>Vespula</taxon>
    </lineage>
</organism>
<proteinExistence type="inferred from homology"/>